<protein>
    <submittedName>
        <fullName evidence="1">Uncharacterized protein</fullName>
    </submittedName>
</protein>
<dbReference type="EMBL" id="MH884508">
    <property type="protein sequence ID" value="AYP68292.1"/>
    <property type="molecule type" value="Genomic_DNA"/>
</dbReference>
<evidence type="ECO:0000313" key="1">
    <source>
        <dbReference type="EMBL" id="AYP68292.1"/>
    </source>
</evidence>
<sequence length="98" mass="11869">MNRDFLERIKIVGTNDDVQSFFKFLDEISNKITELKEQYIQMENQGEKFDICVDDDNVDILDYIHSHFQGDNWDKNFEVSIKLREFFYNEDGKRVYID</sequence>
<keyword evidence="2" id="KW-1185">Reference proteome</keyword>
<dbReference type="Proteomes" id="UP000274199">
    <property type="component" value="Segment"/>
</dbReference>
<reference evidence="1 2" key="1">
    <citation type="submission" date="2018-09" db="EMBL/GenBank/DDBJ databases">
        <title>Comparative Genomic Analysis of Eight Novel Haloalkaliphilic Bacteriophages from Lake Elmenteita, Kenya.</title>
        <authorList>
            <person name="Akhwale J.K."/>
        </authorList>
    </citation>
    <scope>NUCLEOTIDE SEQUENCE [LARGE SCALE GENOMIC DNA]</scope>
</reference>
<proteinExistence type="predicted"/>
<accession>A0A3G3BVJ7</accession>
<evidence type="ECO:0000313" key="2">
    <source>
        <dbReference type="Proteomes" id="UP000274199"/>
    </source>
</evidence>
<name>A0A3G3BVJ7_9CAUD</name>
<gene>
    <name evidence="1" type="ORF">vBBcoS136_00178</name>
</gene>
<organism evidence="1 2">
    <name type="scientific">Bacillus phage vB_BcoS-136</name>
    <dbReference type="NCBI Taxonomy" id="2419619"/>
    <lineage>
        <taxon>Viruses</taxon>
        <taxon>Duplodnaviria</taxon>
        <taxon>Heunggongvirae</taxon>
        <taxon>Uroviricota</taxon>
        <taxon>Caudoviricetes</taxon>
        <taxon>Heleneionescovirinae</taxon>
        <taxon>Kenyattavirus</taxon>
        <taxon>Kenyattavirus kv136</taxon>
    </lineage>
</organism>